<name>A0A075M085_9CAUD</name>
<dbReference type="GeneID" id="20283115"/>
<reference evidence="2" key="1">
    <citation type="submission" date="2014-09" db="EMBL/GenBank/DDBJ databases">
        <title>Genomic characterization and comparison of seven Myoviridae bacteriophage infecting Bacillus thuringiensis.</title>
        <authorList>
            <person name="Sauder A.B."/>
            <person name="McKenzie Q.R."/>
            <person name="Temple L.M."/>
            <person name="Alexis B.K."/>
            <person name="Al-Atrache Z."/>
            <person name="Lewis L.O."/>
            <person name="Loesser-Casey K.E."/>
            <person name="Mitchell K.J."/>
        </authorList>
    </citation>
    <scope>NUCLEOTIDE SEQUENCE [LARGE SCALE GENOMIC DNA]</scope>
</reference>
<evidence type="ECO:0000313" key="2">
    <source>
        <dbReference type="Proteomes" id="UP000028561"/>
    </source>
</evidence>
<sequence>MEDKLLNDKVMGEVANMCKELNDHLEMLRSMTPEECEDYNIKRYVEQYFSFFKDVYGENPKYDYTRDGDKINVKVYPYQPLDYITVEIKL</sequence>
<keyword evidence="2" id="KW-1185">Reference proteome</keyword>
<protein>
    <submittedName>
        <fullName evidence="1">Uncharacterized protein</fullName>
    </submittedName>
</protein>
<reference evidence="1 2" key="2">
    <citation type="journal article" date="2016" name="Virology (Lond)">
        <title>Genomic characterization and comparison of seven Myoviridae bacteriophage infecting Bacillus thuringiensis.</title>
        <authorList>
            <person name="Sauder A.B."/>
            <person name="Quinn M.R."/>
            <person name="Brouillette A."/>
            <person name="Caruso S."/>
            <person name="Cresawn S."/>
            <person name="Erill I."/>
            <person name="Lewis L."/>
            <person name="Loesser-Casey K."/>
            <person name="Pate M."/>
            <person name="Scott C."/>
            <person name="Stockwell S."/>
            <person name="Temple L."/>
        </authorList>
    </citation>
    <scope>NUCLEOTIDE SEQUENCE [LARGE SCALE GENOMIC DNA]</scope>
</reference>
<proteinExistence type="predicted"/>
<evidence type="ECO:0000313" key="1">
    <source>
        <dbReference type="EMBL" id="AIF72004.1"/>
    </source>
</evidence>
<accession>A0A075M085</accession>
<dbReference type="EMBL" id="KJ489402">
    <property type="protein sequence ID" value="AIF72004.1"/>
    <property type="molecule type" value="Genomic_DNA"/>
</dbReference>
<organism evidence="1 2">
    <name type="scientific">Bacillus phage Riley</name>
    <dbReference type="NCBI Taxonomy" id="1486662"/>
    <lineage>
        <taxon>Viruses</taxon>
        <taxon>Duplodnaviria</taxon>
        <taxon>Heunggongvirae</taxon>
        <taxon>Uroviricota</taxon>
        <taxon>Caudoviricetes</taxon>
        <taxon>Herelleviridae</taxon>
        <taxon>Bastillevirinae</taxon>
        <taxon>Bequatrovirus</taxon>
        <taxon>Bequatrovirus riley</taxon>
    </lineage>
</organism>
<dbReference type="Proteomes" id="UP000028561">
    <property type="component" value="Segment"/>
</dbReference>
<dbReference type="KEGG" id="vg:20283115"/>
<dbReference type="RefSeq" id="YP_009055893.1">
    <property type="nucleotide sequence ID" value="NC_024788.1"/>
</dbReference>